<keyword evidence="10" id="KW-0496">Mitochondrion</keyword>
<comment type="subcellular location">
    <subcellularLocation>
        <location evidence="1">Mitochondrion</location>
    </subcellularLocation>
</comment>
<evidence type="ECO:0000256" key="1">
    <source>
        <dbReference type="ARBA" id="ARBA00004173"/>
    </source>
</evidence>
<feature type="domain" description="Thiolase C-terminal" evidence="14">
    <location>
        <begin position="284"/>
        <end position="403"/>
    </location>
</feature>
<dbReference type="InterPro" id="IPR008554">
    <property type="entry name" value="Glutaredoxin-like"/>
</dbReference>
<reference evidence="16" key="1">
    <citation type="submission" date="2011-05" db="EMBL/GenBank/DDBJ databases">
        <authorList>
            <person name="Richards S.R."/>
            <person name="Qu J."/>
            <person name="Jiang H."/>
            <person name="Jhangiani S.N."/>
            <person name="Agravi P."/>
            <person name="Goodspeed R."/>
            <person name="Gross S."/>
            <person name="Mandapat C."/>
            <person name="Jackson L."/>
            <person name="Mathew T."/>
            <person name="Pu L."/>
            <person name="Thornton R."/>
            <person name="Saada N."/>
            <person name="Wilczek-Boney K.B."/>
            <person name="Lee S."/>
            <person name="Kovar C."/>
            <person name="Wu Y."/>
            <person name="Scherer S.E."/>
            <person name="Worley K.C."/>
            <person name="Muzny D.M."/>
            <person name="Gibbs R."/>
        </authorList>
    </citation>
    <scope>NUCLEOTIDE SEQUENCE</scope>
    <source>
        <strain evidence="16">Brora</strain>
    </source>
</reference>
<dbReference type="GO" id="GO:0005739">
    <property type="term" value="C:mitochondrion"/>
    <property type="evidence" value="ECO:0007669"/>
    <property type="project" value="UniProtKB-SubCell"/>
</dbReference>
<dbReference type="InterPro" id="IPR016039">
    <property type="entry name" value="Thiolase-like"/>
</dbReference>
<dbReference type="PANTHER" id="PTHR18919">
    <property type="entry name" value="ACETYL-COA C-ACYLTRANSFERASE"/>
    <property type="match status" value="1"/>
</dbReference>
<evidence type="ECO:0000256" key="11">
    <source>
        <dbReference type="ARBA" id="ARBA00023315"/>
    </source>
</evidence>
<keyword evidence="9" id="KW-0630">Potassium</keyword>
<dbReference type="GO" id="GO:0046872">
    <property type="term" value="F:metal ion binding"/>
    <property type="evidence" value="ECO:0007669"/>
    <property type="project" value="UniProtKB-KW"/>
</dbReference>
<dbReference type="OMA" id="SMGTFGE"/>
<dbReference type="InterPro" id="IPR036249">
    <property type="entry name" value="Thioredoxin-like_sf"/>
</dbReference>
<keyword evidence="8" id="KW-0809">Transit peptide</keyword>
<sequence>MTAQIRHFASSSRKIQDVLIVAGVRTPIGSFRSCLASLPAPQLGAIAIERVIAKAGISKDAVNEVLMGTVLQAGMKQAPTRQAALLAGLPKSIICTTIHKVCASGMKTIMFAAQALMLGHQRVMIAGGMESMSNVPFLMKRGDTPYGGISLQDGITYDGLLDAYSNIHMGNCAEKTAKDLNLSRDEQDEFAITSYKRTASAVDSGVFDSQIAPVTIKGKKGKPDTTIKVDEEYKKVNFDKFKSLPTVFQKEGGTVTAANSSTLNDGAAACLLMNSDAVDKFKAKPLARIVGFADAAVEPIDFPIAPVYATKKLLAETGVKIEDISLWEINEAFSAVVLANMKMLNIPHDKVNIHGGAVSLGHPIGMSGARIVLHLAHVLKPGQKGLASICNGGGGASAMLIEKLRRSFCLKVGSRLPVVTMYTKSSCSLCEESLDRLKHLFNRFHLVKVDIELPANKEWADKYRYEIPVFHFEGHFLMKNRAKIELLQQKLEEYEKQFI</sequence>
<evidence type="ECO:0000256" key="8">
    <source>
        <dbReference type="ARBA" id="ARBA00022946"/>
    </source>
</evidence>
<evidence type="ECO:0000256" key="10">
    <source>
        <dbReference type="ARBA" id="ARBA00023128"/>
    </source>
</evidence>
<evidence type="ECO:0000256" key="5">
    <source>
        <dbReference type="ARBA" id="ARBA00012705"/>
    </source>
</evidence>
<name>T1J1T1_STRMM</name>
<keyword evidence="6 12" id="KW-0808">Transferase</keyword>
<evidence type="ECO:0000256" key="7">
    <source>
        <dbReference type="ARBA" id="ARBA00022723"/>
    </source>
</evidence>
<feature type="domain" description="Thiolase N-terminal" evidence="13">
    <location>
        <begin position="18"/>
        <end position="275"/>
    </location>
</feature>
<comment type="similarity">
    <text evidence="3 12">Belongs to the thiolase-like superfamily. Thiolase family.</text>
</comment>
<dbReference type="NCBIfam" id="TIGR01930">
    <property type="entry name" value="AcCoA-C-Actrans"/>
    <property type="match status" value="1"/>
</dbReference>
<dbReference type="Proteomes" id="UP000014500">
    <property type="component" value="Unassembled WGS sequence"/>
</dbReference>
<keyword evidence="7" id="KW-0479">Metal-binding</keyword>
<dbReference type="AlphaFoldDB" id="T1J1T1"/>
<dbReference type="PROSITE" id="PS00737">
    <property type="entry name" value="THIOLASE_2"/>
    <property type="match status" value="1"/>
</dbReference>
<evidence type="ECO:0000256" key="12">
    <source>
        <dbReference type="RuleBase" id="RU003557"/>
    </source>
</evidence>
<dbReference type="PROSITE" id="PS00099">
    <property type="entry name" value="THIOLASE_3"/>
    <property type="match status" value="1"/>
</dbReference>
<dbReference type="Pfam" id="PF02803">
    <property type="entry name" value="Thiolase_C"/>
    <property type="match status" value="1"/>
</dbReference>
<dbReference type="Pfam" id="PF05768">
    <property type="entry name" value="Glrx-like"/>
    <property type="match status" value="1"/>
</dbReference>
<dbReference type="InterPro" id="IPR020610">
    <property type="entry name" value="Thiolase_AS"/>
</dbReference>
<dbReference type="eggNOG" id="KOG1390">
    <property type="taxonomic scope" value="Eukaryota"/>
</dbReference>
<evidence type="ECO:0000256" key="2">
    <source>
        <dbReference type="ARBA" id="ARBA00005189"/>
    </source>
</evidence>
<dbReference type="STRING" id="126957.T1J1T1"/>
<dbReference type="Pfam" id="PF00108">
    <property type="entry name" value="Thiolase_N"/>
    <property type="match status" value="1"/>
</dbReference>
<evidence type="ECO:0000313" key="15">
    <source>
        <dbReference type="EnsemblMetazoa" id="SMAR007503-PA"/>
    </source>
</evidence>
<dbReference type="GO" id="GO:0003985">
    <property type="term" value="F:acetyl-CoA C-acetyltransferase activity"/>
    <property type="evidence" value="ECO:0007669"/>
    <property type="project" value="UniProtKB-EC"/>
</dbReference>
<protein>
    <recommendedName>
        <fullName evidence="5">acetyl-CoA C-acetyltransferase</fullName>
        <ecNumber evidence="5">2.3.1.9</ecNumber>
    </recommendedName>
</protein>
<dbReference type="SUPFAM" id="SSF52833">
    <property type="entry name" value="Thioredoxin-like"/>
    <property type="match status" value="1"/>
</dbReference>
<dbReference type="SUPFAM" id="SSF53901">
    <property type="entry name" value="Thiolase-like"/>
    <property type="match status" value="2"/>
</dbReference>
<dbReference type="Gene3D" id="3.40.30.10">
    <property type="entry name" value="Glutaredoxin"/>
    <property type="match status" value="1"/>
</dbReference>
<evidence type="ECO:0000313" key="16">
    <source>
        <dbReference type="Proteomes" id="UP000014500"/>
    </source>
</evidence>
<evidence type="ECO:0000259" key="13">
    <source>
        <dbReference type="Pfam" id="PF00108"/>
    </source>
</evidence>
<evidence type="ECO:0000256" key="4">
    <source>
        <dbReference type="ARBA" id="ARBA00011881"/>
    </source>
</evidence>
<evidence type="ECO:0000256" key="3">
    <source>
        <dbReference type="ARBA" id="ARBA00010982"/>
    </source>
</evidence>
<keyword evidence="16" id="KW-1185">Reference proteome</keyword>
<dbReference type="PhylomeDB" id="T1J1T1"/>
<dbReference type="GO" id="GO:0006635">
    <property type="term" value="P:fatty acid beta-oxidation"/>
    <property type="evidence" value="ECO:0007669"/>
    <property type="project" value="TreeGrafter"/>
</dbReference>
<dbReference type="InterPro" id="IPR020617">
    <property type="entry name" value="Thiolase_C"/>
</dbReference>
<dbReference type="InterPro" id="IPR002155">
    <property type="entry name" value="Thiolase"/>
</dbReference>
<evidence type="ECO:0000256" key="6">
    <source>
        <dbReference type="ARBA" id="ARBA00022679"/>
    </source>
</evidence>
<dbReference type="InterPro" id="IPR020616">
    <property type="entry name" value="Thiolase_N"/>
</dbReference>
<comment type="subunit">
    <text evidence="4">Homotetramer.</text>
</comment>
<keyword evidence="11 12" id="KW-0012">Acyltransferase</keyword>
<evidence type="ECO:0000256" key="9">
    <source>
        <dbReference type="ARBA" id="ARBA00022958"/>
    </source>
</evidence>
<dbReference type="InterPro" id="IPR020613">
    <property type="entry name" value="Thiolase_CS"/>
</dbReference>
<dbReference type="FunFam" id="3.40.47.10:FF:000007">
    <property type="entry name" value="acetyl-CoA acetyltransferase, mitochondrial"/>
    <property type="match status" value="1"/>
</dbReference>
<reference evidence="15" key="2">
    <citation type="submission" date="2015-02" db="UniProtKB">
        <authorList>
            <consortium name="EnsemblMetazoa"/>
        </authorList>
    </citation>
    <scope>IDENTIFICATION</scope>
</reference>
<evidence type="ECO:0000259" key="14">
    <source>
        <dbReference type="Pfam" id="PF02803"/>
    </source>
</evidence>
<dbReference type="EMBL" id="JH431789">
    <property type="status" value="NOT_ANNOTATED_CDS"/>
    <property type="molecule type" value="Genomic_DNA"/>
</dbReference>
<proteinExistence type="inferred from homology"/>
<accession>T1J1T1</accession>
<comment type="pathway">
    <text evidence="2">Lipid metabolism.</text>
</comment>
<organism evidence="15 16">
    <name type="scientific">Strigamia maritima</name>
    <name type="common">European centipede</name>
    <name type="synonym">Geophilus maritimus</name>
    <dbReference type="NCBI Taxonomy" id="126957"/>
    <lineage>
        <taxon>Eukaryota</taxon>
        <taxon>Metazoa</taxon>
        <taxon>Ecdysozoa</taxon>
        <taxon>Arthropoda</taxon>
        <taxon>Myriapoda</taxon>
        <taxon>Chilopoda</taxon>
        <taxon>Pleurostigmophora</taxon>
        <taxon>Geophilomorpha</taxon>
        <taxon>Linotaeniidae</taxon>
        <taxon>Strigamia</taxon>
    </lineage>
</organism>
<dbReference type="HOGENOM" id="CLU_031026_0_1_1"/>
<dbReference type="CDD" id="cd00751">
    <property type="entry name" value="thiolase"/>
    <property type="match status" value="1"/>
</dbReference>
<dbReference type="Gene3D" id="3.40.47.10">
    <property type="match status" value="1"/>
</dbReference>
<dbReference type="EC" id="2.3.1.9" evidence="5"/>
<dbReference type="PANTHER" id="PTHR18919:SF156">
    <property type="entry name" value="ACETYL-COA ACETYLTRANSFERASE, MITOCHONDRIAL"/>
    <property type="match status" value="1"/>
</dbReference>
<dbReference type="EnsemblMetazoa" id="SMAR007503-RA">
    <property type="protein sequence ID" value="SMAR007503-PA"/>
    <property type="gene ID" value="SMAR007503"/>
</dbReference>